<evidence type="ECO:0000256" key="12">
    <source>
        <dbReference type="RuleBase" id="RU003784"/>
    </source>
</evidence>
<dbReference type="GO" id="GO:0052381">
    <property type="term" value="F:tRNA dimethylallyltransferase activity"/>
    <property type="evidence" value="ECO:0007669"/>
    <property type="project" value="UniProtKB-UniRule"/>
</dbReference>
<evidence type="ECO:0000313" key="15">
    <source>
        <dbReference type="EMBL" id="SUM44345.1"/>
    </source>
</evidence>
<dbReference type="GO" id="GO:0005524">
    <property type="term" value="F:ATP binding"/>
    <property type="evidence" value="ECO:0007669"/>
    <property type="project" value="UniProtKB-UniRule"/>
</dbReference>
<dbReference type="SUPFAM" id="SSF52540">
    <property type="entry name" value="P-loop containing nucleoside triphosphate hydrolases"/>
    <property type="match status" value="2"/>
</dbReference>
<dbReference type="Pfam" id="PF01715">
    <property type="entry name" value="IPPT"/>
    <property type="match status" value="1"/>
</dbReference>
<evidence type="ECO:0000313" key="18">
    <source>
        <dbReference type="Proteomes" id="UP000297598"/>
    </source>
</evidence>
<proteinExistence type="inferred from homology"/>
<evidence type="ECO:0000313" key="16">
    <source>
        <dbReference type="EMBL" id="TGE17242.1"/>
    </source>
</evidence>
<evidence type="ECO:0000256" key="5">
    <source>
        <dbReference type="ARBA" id="ARBA00022694"/>
    </source>
</evidence>
<comment type="subunit">
    <text evidence="10">Monomer.</text>
</comment>
<dbReference type="HAMAP" id="MF_00185">
    <property type="entry name" value="IPP_trans"/>
    <property type="match status" value="1"/>
</dbReference>
<dbReference type="RefSeq" id="WP_103298801.1">
    <property type="nucleotide sequence ID" value="NZ_PPQT01000118.1"/>
</dbReference>
<reference evidence="15 17" key="1">
    <citation type="submission" date="2018-06" db="EMBL/GenBank/DDBJ databases">
        <authorList>
            <consortium name="Pathogen Informatics"/>
            <person name="Doyle S."/>
        </authorList>
    </citation>
    <scope>NUCLEOTIDE SEQUENCE [LARGE SCALE GENOMIC DNA]</scope>
    <source>
        <strain evidence="15 17">NCTC13830</strain>
    </source>
</reference>
<dbReference type="Gene3D" id="1.10.20.140">
    <property type="match status" value="1"/>
</dbReference>
<evidence type="ECO:0000256" key="11">
    <source>
        <dbReference type="RuleBase" id="RU003783"/>
    </source>
</evidence>
<evidence type="ECO:0000256" key="6">
    <source>
        <dbReference type="ARBA" id="ARBA00022741"/>
    </source>
</evidence>
<evidence type="ECO:0000256" key="13">
    <source>
        <dbReference type="RuleBase" id="RU003785"/>
    </source>
</evidence>
<evidence type="ECO:0000256" key="1">
    <source>
        <dbReference type="ARBA" id="ARBA00001946"/>
    </source>
</evidence>
<keyword evidence="5 10" id="KW-0819">tRNA processing</keyword>
<keyword evidence="6 10" id="KW-0547">Nucleotide-binding</keyword>
<feature type="binding site" evidence="10">
    <location>
        <begin position="16"/>
        <end position="21"/>
    </location>
    <ligand>
        <name>substrate</name>
    </ligand>
</feature>
<protein>
    <recommendedName>
        <fullName evidence="10">tRNA dimethylallyltransferase</fullName>
        <ecNumber evidence="10">2.5.1.75</ecNumber>
    </recommendedName>
    <alternativeName>
        <fullName evidence="10">Dimethylallyl diphosphate:tRNA dimethylallyltransferase</fullName>
        <shortName evidence="10">DMAPP:tRNA dimethylallyltransferase</shortName>
        <shortName evidence="10">DMATase</shortName>
    </alternativeName>
    <alternativeName>
        <fullName evidence="10">Isopentenyl-diphosphate:tRNA isopentenyltransferase</fullName>
        <shortName evidence="10">IPP transferase</shortName>
        <shortName evidence="10">IPPT</shortName>
        <shortName evidence="10">IPTase</shortName>
    </alternativeName>
</protein>
<keyword evidence="4 10" id="KW-0808">Transferase</keyword>
<dbReference type="EMBL" id="SRLS01000009">
    <property type="protein sequence ID" value="TGE17242.1"/>
    <property type="molecule type" value="Genomic_DNA"/>
</dbReference>
<gene>
    <name evidence="10 15" type="primary">miaA</name>
    <name evidence="16" type="ORF">BJR09_06900</name>
    <name evidence="15" type="ORF">NCTC13830_01746</name>
</gene>
<dbReference type="Proteomes" id="UP000254047">
    <property type="component" value="Unassembled WGS sequence"/>
</dbReference>
<name>A0A380G010_9STAP</name>
<sequence>MSDSTKPFLVVIVGPTASGKTELSIELAKRINGEIISGDSMQVYRQMDIGTAKVTQEEMDGIPHHMIDILNPDDTFSVYDFKKRAEILIDEITARGKTPIIAGGTGLYIQSLIYDYPFDDEKSVSPEAEAQASAKMSELEQLDNQALHQYLASFDVKSAKDIHPNNRKRVNRAIEYYLKTKKLLSSRKKVQQFTENYDTLLIGIEMSRKTLYSRINKRVDIMLGHGLFNEVKQLVEQGFESTQSMQAIGYKELVPVVKGQMDLAPAVETLKQHSRQYAKRQLTWFKNKLNVQWFDRETMSLQMMLDEITTQINKRSSKHDCKPQHPRSSTREL</sequence>
<evidence type="ECO:0000256" key="4">
    <source>
        <dbReference type="ARBA" id="ARBA00022679"/>
    </source>
</evidence>
<evidence type="ECO:0000256" key="7">
    <source>
        <dbReference type="ARBA" id="ARBA00022840"/>
    </source>
</evidence>
<dbReference type="InterPro" id="IPR027417">
    <property type="entry name" value="P-loop_NTPase"/>
</dbReference>
<evidence type="ECO:0000256" key="9">
    <source>
        <dbReference type="ARBA" id="ARBA00049563"/>
    </source>
</evidence>
<dbReference type="InterPro" id="IPR018022">
    <property type="entry name" value="IPT"/>
</dbReference>
<keyword evidence="8 10" id="KW-0460">Magnesium</keyword>
<feature type="site" description="Interaction with substrate tRNA" evidence="10">
    <location>
        <position position="105"/>
    </location>
</feature>
<reference evidence="16 18" key="2">
    <citation type="submission" date="2019-04" db="EMBL/GenBank/DDBJ databases">
        <title>Genomic characterization of Staphylococcus petrasii strains.</title>
        <authorList>
            <person name="Vrbovska V."/>
            <person name="Kovarovic V."/>
            <person name="Maslanova I."/>
            <person name="Indrakova A."/>
            <person name="Petras P."/>
            <person name="Sedo O."/>
            <person name="Svec P."/>
            <person name="Fisarova L."/>
            <person name="Sedlacek I."/>
            <person name="Doskar J."/>
            <person name="Pantucek R."/>
        </authorList>
    </citation>
    <scope>NUCLEOTIDE SEQUENCE [LARGE SCALE GENOMIC DNA]</scope>
    <source>
        <strain evidence="16 18">P5404</strain>
    </source>
</reference>
<dbReference type="AlphaFoldDB" id="A0A380G010"/>
<keyword evidence="7 10" id="KW-0067">ATP-binding</keyword>
<evidence type="ECO:0000313" key="17">
    <source>
        <dbReference type="Proteomes" id="UP000254047"/>
    </source>
</evidence>
<comment type="caution">
    <text evidence="10">Lacks conserved residue(s) required for the propagation of feature annotation.</text>
</comment>
<dbReference type="Proteomes" id="UP000297598">
    <property type="component" value="Unassembled WGS sequence"/>
</dbReference>
<dbReference type="EMBL" id="UHDO01000001">
    <property type="protein sequence ID" value="SUM44345.1"/>
    <property type="molecule type" value="Genomic_DNA"/>
</dbReference>
<keyword evidence="18" id="KW-1185">Reference proteome</keyword>
<feature type="region of interest" description="Disordered" evidence="14">
    <location>
        <begin position="313"/>
        <end position="333"/>
    </location>
</feature>
<dbReference type="Gene3D" id="3.40.50.300">
    <property type="entry name" value="P-loop containing nucleotide triphosphate hydrolases"/>
    <property type="match status" value="1"/>
</dbReference>
<comment type="cofactor">
    <cofactor evidence="1 10">
        <name>Mg(2+)</name>
        <dbReference type="ChEBI" id="CHEBI:18420"/>
    </cofactor>
</comment>
<feature type="compositionally biased region" description="Basic and acidic residues" evidence="14">
    <location>
        <begin position="318"/>
        <end position="333"/>
    </location>
</feature>
<evidence type="ECO:0000256" key="10">
    <source>
        <dbReference type="HAMAP-Rule" id="MF_00185"/>
    </source>
</evidence>
<feature type="binding site" evidence="10">
    <location>
        <begin position="14"/>
        <end position="21"/>
    </location>
    <ligand>
        <name>ATP</name>
        <dbReference type="ChEBI" id="CHEBI:30616"/>
    </ligand>
</feature>
<comment type="catalytic activity">
    <reaction evidence="9 10 11">
        <text>adenosine(37) in tRNA + dimethylallyl diphosphate = N(6)-dimethylallyladenosine(37) in tRNA + diphosphate</text>
        <dbReference type="Rhea" id="RHEA:26482"/>
        <dbReference type="Rhea" id="RHEA-COMP:10162"/>
        <dbReference type="Rhea" id="RHEA-COMP:10375"/>
        <dbReference type="ChEBI" id="CHEBI:33019"/>
        <dbReference type="ChEBI" id="CHEBI:57623"/>
        <dbReference type="ChEBI" id="CHEBI:74411"/>
        <dbReference type="ChEBI" id="CHEBI:74415"/>
        <dbReference type="EC" id="2.5.1.75"/>
    </reaction>
</comment>
<feature type="region of interest" description="Interaction with substrate tRNA" evidence="10">
    <location>
        <begin position="39"/>
        <end position="42"/>
    </location>
</feature>
<dbReference type="NCBIfam" id="TIGR00174">
    <property type="entry name" value="miaA"/>
    <property type="match status" value="1"/>
</dbReference>
<dbReference type="InterPro" id="IPR039657">
    <property type="entry name" value="Dimethylallyltransferase"/>
</dbReference>
<evidence type="ECO:0000256" key="14">
    <source>
        <dbReference type="SAM" id="MobiDB-lite"/>
    </source>
</evidence>
<dbReference type="PANTHER" id="PTHR11088:SF60">
    <property type="entry name" value="TRNA DIMETHYLALLYLTRANSFERASE"/>
    <property type="match status" value="1"/>
</dbReference>
<dbReference type="OrthoDB" id="9776390at2"/>
<evidence type="ECO:0000256" key="8">
    <source>
        <dbReference type="ARBA" id="ARBA00022842"/>
    </source>
</evidence>
<dbReference type="PANTHER" id="PTHR11088">
    <property type="entry name" value="TRNA DIMETHYLALLYLTRANSFERASE"/>
    <property type="match status" value="1"/>
</dbReference>
<organism evidence="15 17">
    <name type="scientific">Staphylococcus petrasii</name>
    <dbReference type="NCBI Taxonomy" id="1276936"/>
    <lineage>
        <taxon>Bacteria</taxon>
        <taxon>Bacillati</taxon>
        <taxon>Bacillota</taxon>
        <taxon>Bacilli</taxon>
        <taxon>Bacillales</taxon>
        <taxon>Staphylococcaceae</taxon>
        <taxon>Staphylococcus</taxon>
    </lineage>
</organism>
<evidence type="ECO:0000256" key="2">
    <source>
        <dbReference type="ARBA" id="ARBA00003213"/>
    </source>
</evidence>
<dbReference type="GO" id="GO:0006400">
    <property type="term" value="P:tRNA modification"/>
    <property type="evidence" value="ECO:0007669"/>
    <property type="project" value="TreeGrafter"/>
</dbReference>
<comment type="similarity">
    <text evidence="3 10 13">Belongs to the IPP transferase family.</text>
</comment>
<accession>A0A380G010</accession>
<dbReference type="EC" id="2.5.1.75" evidence="10"/>
<evidence type="ECO:0000256" key="3">
    <source>
        <dbReference type="ARBA" id="ARBA00005842"/>
    </source>
</evidence>
<comment type="function">
    <text evidence="2 10 12">Catalyzes the transfer of a dimethylallyl group onto the adenine at position 37 in tRNAs that read codons beginning with uridine, leading to the formation of N6-(dimethylallyl)adenosine (i(6)A).</text>
</comment>